<comment type="caution">
    <text evidence="1">The sequence shown here is derived from an EMBL/GenBank/DDBJ whole genome shotgun (WGS) entry which is preliminary data.</text>
</comment>
<proteinExistence type="predicted"/>
<name>A0ABW3UFN7_9BACL</name>
<dbReference type="RefSeq" id="WP_345595100.1">
    <property type="nucleotide sequence ID" value="NZ_BAABJG010000055.1"/>
</dbReference>
<reference evidence="2" key="1">
    <citation type="journal article" date="2019" name="Int. J. Syst. Evol. Microbiol.">
        <title>The Global Catalogue of Microorganisms (GCM) 10K type strain sequencing project: providing services to taxonomists for standard genome sequencing and annotation.</title>
        <authorList>
            <consortium name="The Broad Institute Genomics Platform"/>
            <consortium name="The Broad Institute Genome Sequencing Center for Infectious Disease"/>
            <person name="Wu L."/>
            <person name="Ma J."/>
        </authorList>
    </citation>
    <scope>NUCLEOTIDE SEQUENCE [LARGE SCALE GENOMIC DNA]</scope>
    <source>
        <strain evidence="2">CCUG 53270</strain>
    </source>
</reference>
<sequence length="87" mass="10616">MIIEPDLFKEVSEELQSLKWSIQCEMFWENVKTCGFKLIHRKTRKQVTNLIVFEQWHDKVSIFLDHSNSSRRQVKVENIKKYYELIK</sequence>
<dbReference type="EMBL" id="JBHTLU010000012">
    <property type="protein sequence ID" value="MFD1219523.1"/>
    <property type="molecule type" value="Genomic_DNA"/>
</dbReference>
<dbReference type="Proteomes" id="UP001597180">
    <property type="component" value="Unassembled WGS sequence"/>
</dbReference>
<gene>
    <name evidence="1" type="ORF">ACFQ4B_05300</name>
</gene>
<keyword evidence="2" id="KW-1185">Reference proteome</keyword>
<accession>A0ABW3UFN7</accession>
<organism evidence="1 2">
    <name type="scientific">Paenibacillus vulneris</name>
    <dbReference type="NCBI Taxonomy" id="1133364"/>
    <lineage>
        <taxon>Bacteria</taxon>
        <taxon>Bacillati</taxon>
        <taxon>Bacillota</taxon>
        <taxon>Bacilli</taxon>
        <taxon>Bacillales</taxon>
        <taxon>Paenibacillaceae</taxon>
        <taxon>Paenibacillus</taxon>
    </lineage>
</organism>
<evidence type="ECO:0000313" key="2">
    <source>
        <dbReference type="Proteomes" id="UP001597180"/>
    </source>
</evidence>
<evidence type="ECO:0000313" key="1">
    <source>
        <dbReference type="EMBL" id="MFD1219523.1"/>
    </source>
</evidence>
<protein>
    <submittedName>
        <fullName evidence="1">Uncharacterized protein</fullName>
    </submittedName>
</protein>